<dbReference type="RefSeq" id="WP_149497475.1">
    <property type="nucleotide sequence ID" value="NZ_JAJMQV010000027.1"/>
</dbReference>
<comment type="caution">
    <text evidence="5">The sequence shown here is derived from an EMBL/GenBank/DDBJ whole genome shotgun (WGS) entry which is preliminary data.</text>
</comment>
<evidence type="ECO:0000256" key="3">
    <source>
        <dbReference type="SAM" id="Phobius"/>
    </source>
</evidence>
<sequence>MNEPIRLRYANKIVGLFLMAVLILCVVVSVRLITRIAIRKDRFFIEVTEDIASQLRTGTEVLILGRTVGEVDELNYVDGSNLVRITLAIDSRQSDLITDQSQVELDRKYGIGPPVIRIARASDLPPLGPDSIAKPIEPGESIPYFKQDDDQVENTAINVQEASQAVAGAADRISDSLQQTIDPTFRAGEETFDSVRETSEAVRPEAVQTLAQLRATTAQLEDEITKLTRRVDQLVDTEIRQTIADINRSAIAATEAAHSVRDVAMGIDENADKTTADIAETLETLRQTALRIQTLTEETRDVVRIVRSEADDLPGTTERINNAVDDAQDLVGDINDHWLLRRYQDRRSQSKQVSPSSVHGGGVR</sequence>
<dbReference type="InterPro" id="IPR052336">
    <property type="entry name" value="MlaD_Phospholipid_Transporter"/>
</dbReference>
<keyword evidence="3" id="KW-0472">Membrane</keyword>
<feature type="coiled-coil region" evidence="1">
    <location>
        <begin position="210"/>
        <end position="237"/>
    </location>
</feature>
<evidence type="ECO:0000313" key="5">
    <source>
        <dbReference type="EMBL" id="MDM4015741.1"/>
    </source>
</evidence>
<protein>
    <submittedName>
        <fullName evidence="5">MlaD family protein</fullName>
    </submittedName>
</protein>
<reference evidence="5 6" key="1">
    <citation type="submission" date="2023-06" db="EMBL/GenBank/DDBJ databases">
        <title>Roseiconus lacunae JC819 isolated from Gulf of Mannar region, Tamil Nadu.</title>
        <authorList>
            <person name="Pk S."/>
            <person name="Ch S."/>
            <person name="Ch V.R."/>
        </authorList>
    </citation>
    <scope>NUCLEOTIDE SEQUENCE [LARGE SCALE GENOMIC DNA]</scope>
    <source>
        <strain evidence="5 6">JC819</strain>
    </source>
</reference>
<keyword evidence="6" id="KW-1185">Reference proteome</keyword>
<keyword evidence="3" id="KW-0812">Transmembrane</keyword>
<dbReference type="Proteomes" id="UP001239462">
    <property type="component" value="Unassembled WGS sequence"/>
</dbReference>
<dbReference type="Pfam" id="PF02470">
    <property type="entry name" value="MlaD"/>
    <property type="match status" value="1"/>
</dbReference>
<proteinExistence type="predicted"/>
<evidence type="ECO:0000259" key="4">
    <source>
        <dbReference type="Pfam" id="PF02470"/>
    </source>
</evidence>
<keyword evidence="3" id="KW-1133">Transmembrane helix</keyword>
<evidence type="ECO:0000313" key="6">
    <source>
        <dbReference type="Proteomes" id="UP001239462"/>
    </source>
</evidence>
<organism evidence="5 6">
    <name type="scientific">Roseiconus lacunae</name>
    <dbReference type="NCBI Taxonomy" id="2605694"/>
    <lineage>
        <taxon>Bacteria</taxon>
        <taxon>Pseudomonadati</taxon>
        <taxon>Planctomycetota</taxon>
        <taxon>Planctomycetia</taxon>
        <taxon>Pirellulales</taxon>
        <taxon>Pirellulaceae</taxon>
        <taxon>Roseiconus</taxon>
    </lineage>
</organism>
<gene>
    <name evidence="5" type="ORF">QTN89_09895</name>
</gene>
<accession>A0ABT7PGZ0</accession>
<keyword evidence="1" id="KW-0175">Coiled coil</keyword>
<feature type="transmembrane region" description="Helical" evidence="3">
    <location>
        <begin position="13"/>
        <end position="33"/>
    </location>
</feature>
<evidence type="ECO:0000256" key="1">
    <source>
        <dbReference type="SAM" id="Coils"/>
    </source>
</evidence>
<dbReference type="InterPro" id="IPR003399">
    <property type="entry name" value="Mce/MlaD"/>
</dbReference>
<feature type="domain" description="Mce/MlaD" evidence="4">
    <location>
        <begin position="52"/>
        <end position="106"/>
    </location>
</feature>
<evidence type="ECO:0000256" key="2">
    <source>
        <dbReference type="SAM" id="MobiDB-lite"/>
    </source>
</evidence>
<dbReference type="PANTHER" id="PTHR33371">
    <property type="entry name" value="INTERMEMBRANE PHOSPHOLIPID TRANSPORT SYSTEM BINDING PROTEIN MLAD-RELATED"/>
    <property type="match status" value="1"/>
</dbReference>
<dbReference type="Gene3D" id="1.10.287.950">
    <property type="entry name" value="Methyl-accepting chemotaxis protein"/>
    <property type="match status" value="1"/>
</dbReference>
<dbReference type="SUPFAM" id="SSF58104">
    <property type="entry name" value="Methyl-accepting chemotaxis protein (MCP) signaling domain"/>
    <property type="match status" value="1"/>
</dbReference>
<name>A0ABT7PGZ0_9BACT</name>
<feature type="region of interest" description="Disordered" evidence="2">
    <location>
        <begin position="345"/>
        <end position="364"/>
    </location>
</feature>
<dbReference type="EMBL" id="JASZZN010000006">
    <property type="protein sequence ID" value="MDM4015741.1"/>
    <property type="molecule type" value="Genomic_DNA"/>
</dbReference>
<dbReference type="PANTHER" id="PTHR33371:SF4">
    <property type="entry name" value="INTERMEMBRANE PHOSPHOLIPID TRANSPORT SYSTEM BINDING PROTEIN MLAD"/>
    <property type="match status" value="1"/>
</dbReference>